<proteinExistence type="predicted"/>
<accession>A0ABY1VQF9</accession>
<sequence>MRRRNFLLGAASLPAAALLGGLGVRALLQRPTPTLLSGGLAVGADGVLWPLPPGVAPTYLPGSRVPADDSVTSRGLDPVQRERLAQAARDRRAGAQLPAGRWEALCSAALDDLLALTGPVLANTAYPRGAVVAGPVSWWRYTWPRDASFAALALARCGLHHEALAVLTHLASLQGPDGSYAARYTAAGGLPDARPPQTDGVGWFTWASVGVLKVLPTGSRPDDLATLEAALCRSGERLVRLTAGPTGLPPASPDYWEVRERFTTLGTAAATLLGLEAVATRPGLPEGLSARAAASAARLREAMCRAYAPTWGRYPERVGAAVGSPGQIDAALALVLPPFTTALPGAEAVRTTALARMARPAGGVAPGEGWRRDGVSWTPETALLAWSAAGLGWRQEAEELLAWLEAHRTAAGALPEKVLADGSPAGPAPLAWTCALVLLAAHELVS</sequence>
<comment type="caution">
    <text evidence="1">The sequence shown here is derived from an EMBL/GenBank/DDBJ whole genome shotgun (WGS) entry which is preliminary data.</text>
</comment>
<organism evidence="1 2">
    <name type="scientific">Actinomyces bovis</name>
    <dbReference type="NCBI Taxonomy" id="1658"/>
    <lineage>
        <taxon>Bacteria</taxon>
        <taxon>Bacillati</taxon>
        <taxon>Actinomycetota</taxon>
        <taxon>Actinomycetes</taxon>
        <taxon>Actinomycetales</taxon>
        <taxon>Actinomycetaceae</taxon>
        <taxon>Actinomyces</taxon>
    </lineage>
</organism>
<keyword evidence="1" id="KW-0378">Hydrolase</keyword>
<dbReference type="PANTHER" id="PTHR31616">
    <property type="entry name" value="TREHALASE"/>
    <property type="match status" value="1"/>
</dbReference>
<evidence type="ECO:0000313" key="2">
    <source>
        <dbReference type="Proteomes" id="UP000250006"/>
    </source>
</evidence>
<protein>
    <submittedName>
        <fullName evidence="1">Glucoamylase and related glycosyl hydrolases</fullName>
    </submittedName>
</protein>
<dbReference type="InterPro" id="IPR008928">
    <property type="entry name" value="6-hairpin_glycosidase_sf"/>
</dbReference>
<dbReference type="Proteomes" id="UP000250006">
    <property type="component" value="Unassembled WGS sequence"/>
</dbReference>
<dbReference type="Gene3D" id="1.50.10.10">
    <property type="match status" value="1"/>
</dbReference>
<reference evidence="1 2" key="1">
    <citation type="submission" date="2018-06" db="EMBL/GenBank/DDBJ databases">
        <authorList>
            <consortium name="Pathogen Informatics"/>
            <person name="Doyle S."/>
        </authorList>
    </citation>
    <scope>NUCLEOTIDE SEQUENCE [LARGE SCALE GENOMIC DNA]</scope>
    <source>
        <strain evidence="1 2">NCTC11535</strain>
    </source>
</reference>
<keyword evidence="2" id="KW-1185">Reference proteome</keyword>
<dbReference type="RefSeq" id="WP_229116857.1">
    <property type="nucleotide sequence ID" value="NZ_UAPQ01000007.1"/>
</dbReference>
<evidence type="ECO:0000313" key="1">
    <source>
        <dbReference type="EMBL" id="SPT53637.1"/>
    </source>
</evidence>
<dbReference type="SUPFAM" id="SSF48208">
    <property type="entry name" value="Six-hairpin glycosidases"/>
    <property type="match status" value="1"/>
</dbReference>
<dbReference type="GO" id="GO:0016787">
    <property type="term" value="F:hydrolase activity"/>
    <property type="evidence" value="ECO:0007669"/>
    <property type="project" value="UniProtKB-KW"/>
</dbReference>
<gene>
    <name evidence="1" type="ORF">NCTC11535_01308</name>
</gene>
<dbReference type="PANTHER" id="PTHR31616:SF0">
    <property type="entry name" value="GLUCAN 1,4-ALPHA-GLUCOSIDASE"/>
    <property type="match status" value="1"/>
</dbReference>
<name>A0ABY1VQF9_9ACTO</name>
<dbReference type="EMBL" id="UAPQ01000007">
    <property type="protein sequence ID" value="SPT53637.1"/>
    <property type="molecule type" value="Genomic_DNA"/>
</dbReference>
<dbReference type="InterPro" id="IPR012341">
    <property type="entry name" value="6hp_glycosidase-like_sf"/>
</dbReference>